<proteinExistence type="predicted"/>
<organism evidence="2">
    <name type="scientific">uncultured Mycobacterium sp</name>
    <dbReference type="NCBI Taxonomy" id="171292"/>
    <lineage>
        <taxon>Bacteria</taxon>
        <taxon>Bacillati</taxon>
        <taxon>Actinomycetota</taxon>
        <taxon>Actinomycetes</taxon>
        <taxon>Mycobacteriales</taxon>
        <taxon>Mycobacteriaceae</taxon>
        <taxon>Mycobacterium</taxon>
        <taxon>environmental samples</taxon>
    </lineage>
</organism>
<dbReference type="InterPro" id="IPR003018">
    <property type="entry name" value="GAF"/>
</dbReference>
<feature type="domain" description="GAF" evidence="1">
    <location>
        <begin position="20"/>
        <end position="153"/>
    </location>
</feature>
<evidence type="ECO:0000259" key="1">
    <source>
        <dbReference type="Pfam" id="PF13185"/>
    </source>
</evidence>
<protein>
    <submittedName>
        <fullName evidence="2">GAF domain protein</fullName>
    </submittedName>
</protein>
<gene>
    <name evidence="2" type="ORF">MHPYR_150096</name>
</gene>
<evidence type="ECO:0000313" key="2">
    <source>
        <dbReference type="EMBL" id="SBS73011.1"/>
    </source>
</evidence>
<dbReference type="InterPro" id="IPR029016">
    <property type="entry name" value="GAF-like_dom_sf"/>
</dbReference>
<dbReference type="AlphaFoldDB" id="A0A1Y5PA65"/>
<dbReference type="SUPFAM" id="SSF55781">
    <property type="entry name" value="GAF domain-like"/>
    <property type="match status" value="1"/>
</dbReference>
<dbReference type="Gene3D" id="3.30.450.40">
    <property type="match status" value="1"/>
</dbReference>
<sequence>MVGNAEVIDRIGARLSAAERLEDVQQVVKAAARRLADAHGATFVLLDRDMCYYADEDSMSPLWKGQRFPVSDCISGWAMIHRTAVTIADTRRDDRIPQEAYRPTFVRSLVMVPMLGPDPVGAIGVYWARPGQPDGGVVEALQRLADLAVAALQRFPEGIPDPGFKVAALKAASGD</sequence>
<reference evidence="2" key="1">
    <citation type="submission" date="2016-03" db="EMBL/GenBank/DDBJ databases">
        <authorList>
            <person name="Ploux O."/>
        </authorList>
    </citation>
    <scope>NUCLEOTIDE SEQUENCE</scope>
    <source>
        <strain evidence="2">UC10</strain>
    </source>
</reference>
<dbReference type="EMBL" id="FLQS01000007">
    <property type="protein sequence ID" value="SBS73011.1"/>
    <property type="molecule type" value="Genomic_DNA"/>
</dbReference>
<accession>A0A1Y5PA65</accession>
<name>A0A1Y5PA65_9MYCO</name>
<dbReference type="Pfam" id="PF13185">
    <property type="entry name" value="GAF_2"/>
    <property type="match status" value="1"/>
</dbReference>